<gene>
    <name evidence="2" type="ORF">BO72DRAFT_453299</name>
</gene>
<dbReference type="RefSeq" id="XP_040795849.1">
    <property type="nucleotide sequence ID" value="XM_040945948.1"/>
</dbReference>
<protein>
    <submittedName>
        <fullName evidence="2">Uncharacterized protein</fullName>
    </submittedName>
</protein>
<dbReference type="GeneID" id="63863281"/>
<evidence type="ECO:0000313" key="3">
    <source>
        <dbReference type="Proteomes" id="UP000249789"/>
    </source>
</evidence>
<name>A0A8G1VT90_9EURO</name>
<evidence type="ECO:0000313" key="2">
    <source>
        <dbReference type="EMBL" id="RAK71837.1"/>
    </source>
</evidence>
<dbReference type="AlphaFoldDB" id="A0A8G1VT90"/>
<dbReference type="Proteomes" id="UP000249789">
    <property type="component" value="Unassembled WGS sequence"/>
</dbReference>
<accession>A0A8G1VT90</accession>
<evidence type="ECO:0000256" key="1">
    <source>
        <dbReference type="SAM" id="MobiDB-lite"/>
    </source>
</evidence>
<sequence>MRALWQRDTKQEKKEADADGMNPVDRNAESDEESDQDEIALNLKESAPSPVSIA</sequence>
<keyword evidence="3" id="KW-1185">Reference proteome</keyword>
<dbReference type="EMBL" id="KZ824708">
    <property type="protein sequence ID" value="RAK71837.1"/>
    <property type="molecule type" value="Genomic_DNA"/>
</dbReference>
<proteinExistence type="predicted"/>
<feature type="compositionally biased region" description="Basic and acidic residues" evidence="1">
    <location>
        <begin position="1"/>
        <end position="17"/>
    </location>
</feature>
<dbReference type="VEuPathDB" id="FungiDB:BO72DRAFT_453299"/>
<reference evidence="2 3" key="1">
    <citation type="submission" date="2018-02" db="EMBL/GenBank/DDBJ databases">
        <title>The genomes of Aspergillus section Nigri reveals drivers in fungal speciation.</title>
        <authorList>
            <consortium name="DOE Joint Genome Institute"/>
            <person name="Vesth T.C."/>
            <person name="Nybo J."/>
            <person name="Theobald S."/>
            <person name="Brandl J."/>
            <person name="Frisvad J.C."/>
            <person name="Nielsen K.F."/>
            <person name="Lyhne E.K."/>
            <person name="Kogle M.E."/>
            <person name="Kuo A."/>
            <person name="Riley R."/>
            <person name="Clum A."/>
            <person name="Nolan M."/>
            <person name="Lipzen A."/>
            <person name="Salamov A."/>
            <person name="Henrissat B."/>
            <person name="Wiebenga A."/>
            <person name="De vries R.P."/>
            <person name="Grigoriev I.V."/>
            <person name="Mortensen U.H."/>
            <person name="Andersen M.R."/>
            <person name="Baker S.E."/>
        </authorList>
    </citation>
    <scope>NUCLEOTIDE SEQUENCE [LARGE SCALE GENOMIC DNA]</scope>
    <source>
        <strain evidence="2 3">CBS 313.89</strain>
    </source>
</reference>
<feature type="region of interest" description="Disordered" evidence="1">
    <location>
        <begin position="1"/>
        <end position="54"/>
    </location>
</feature>
<organism evidence="2 3">
    <name type="scientific">Aspergillus fijiensis CBS 313.89</name>
    <dbReference type="NCBI Taxonomy" id="1448319"/>
    <lineage>
        <taxon>Eukaryota</taxon>
        <taxon>Fungi</taxon>
        <taxon>Dikarya</taxon>
        <taxon>Ascomycota</taxon>
        <taxon>Pezizomycotina</taxon>
        <taxon>Eurotiomycetes</taxon>
        <taxon>Eurotiomycetidae</taxon>
        <taxon>Eurotiales</taxon>
        <taxon>Aspergillaceae</taxon>
        <taxon>Aspergillus</taxon>
    </lineage>
</organism>